<sequence>MSEIWQLRGSTRSCCWTKRIKSFFEPRPTEPRRPLLQLGEPRCGKRGITVQRPLTNQRISFQPHLQNNPVIISHES</sequence>
<dbReference type="Proteomes" id="UP000024635">
    <property type="component" value="Unassembled WGS sequence"/>
</dbReference>
<reference evidence="2" key="1">
    <citation type="journal article" date="2015" name="Nat. Genet.">
        <title>The genome and transcriptome of the zoonotic hookworm Ancylostoma ceylanicum identify infection-specific gene families.</title>
        <authorList>
            <person name="Schwarz E.M."/>
            <person name="Hu Y."/>
            <person name="Antoshechkin I."/>
            <person name="Miller M.M."/>
            <person name="Sternberg P.W."/>
            <person name="Aroian R.V."/>
        </authorList>
    </citation>
    <scope>NUCLEOTIDE SEQUENCE</scope>
    <source>
        <strain evidence="2">HY135</strain>
    </source>
</reference>
<comment type="caution">
    <text evidence="1">The sequence shown here is derived from an EMBL/GenBank/DDBJ whole genome shotgun (WGS) entry which is preliminary data.</text>
</comment>
<protein>
    <submittedName>
        <fullName evidence="1">Uncharacterized protein</fullName>
    </submittedName>
</protein>
<evidence type="ECO:0000313" key="1">
    <source>
        <dbReference type="EMBL" id="EYC41259.1"/>
    </source>
</evidence>
<gene>
    <name evidence="1" type="primary">Acey_s0575.g193</name>
    <name evidence="1" type="ORF">Y032_0575g193</name>
</gene>
<evidence type="ECO:0000313" key="2">
    <source>
        <dbReference type="Proteomes" id="UP000024635"/>
    </source>
</evidence>
<name>A0A016WN57_9BILA</name>
<accession>A0A016WN57</accession>
<proteinExistence type="predicted"/>
<keyword evidence="2" id="KW-1185">Reference proteome</keyword>
<organism evidence="1 2">
    <name type="scientific">Ancylostoma ceylanicum</name>
    <dbReference type="NCBI Taxonomy" id="53326"/>
    <lineage>
        <taxon>Eukaryota</taxon>
        <taxon>Metazoa</taxon>
        <taxon>Ecdysozoa</taxon>
        <taxon>Nematoda</taxon>
        <taxon>Chromadorea</taxon>
        <taxon>Rhabditida</taxon>
        <taxon>Rhabditina</taxon>
        <taxon>Rhabditomorpha</taxon>
        <taxon>Strongyloidea</taxon>
        <taxon>Ancylostomatidae</taxon>
        <taxon>Ancylostomatinae</taxon>
        <taxon>Ancylostoma</taxon>
    </lineage>
</organism>
<dbReference type="EMBL" id="JARK01000175">
    <property type="protein sequence ID" value="EYC41259.1"/>
    <property type="molecule type" value="Genomic_DNA"/>
</dbReference>
<dbReference type="AlphaFoldDB" id="A0A016WN57"/>